<accession>A0A9W9NRR8</accession>
<comment type="caution">
    <text evidence="1">The sequence shown here is derived from an EMBL/GenBank/DDBJ whole genome shotgun (WGS) entry which is preliminary data.</text>
</comment>
<protein>
    <submittedName>
        <fullName evidence="1">Uncharacterized protein</fullName>
    </submittedName>
</protein>
<dbReference type="GeneID" id="83202764"/>
<evidence type="ECO:0000313" key="1">
    <source>
        <dbReference type="EMBL" id="KAJ5224940.1"/>
    </source>
</evidence>
<dbReference type="OrthoDB" id="10264507at2759"/>
<keyword evidence="2" id="KW-1185">Reference proteome</keyword>
<reference evidence="1" key="1">
    <citation type="submission" date="2022-11" db="EMBL/GenBank/DDBJ databases">
        <authorList>
            <person name="Petersen C."/>
        </authorList>
    </citation>
    <scope>NUCLEOTIDE SEQUENCE</scope>
    <source>
        <strain evidence="1">IBT 19713</strain>
    </source>
</reference>
<reference evidence="1" key="2">
    <citation type="journal article" date="2023" name="IMA Fungus">
        <title>Comparative genomic study of the Penicillium genus elucidates a diverse pangenome and 15 lateral gene transfer events.</title>
        <authorList>
            <person name="Petersen C."/>
            <person name="Sorensen T."/>
            <person name="Nielsen M.R."/>
            <person name="Sondergaard T.E."/>
            <person name="Sorensen J.L."/>
            <person name="Fitzpatrick D.A."/>
            <person name="Frisvad J.C."/>
            <person name="Nielsen K.L."/>
        </authorList>
    </citation>
    <scope>NUCLEOTIDE SEQUENCE</scope>
    <source>
        <strain evidence="1">IBT 19713</strain>
    </source>
</reference>
<dbReference type="EMBL" id="JAPQKS010000005">
    <property type="protein sequence ID" value="KAJ5224940.1"/>
    <property type="molecule type" value="Genomic_DNA"/>
</dbReference>
<dbReference type="AlphaFoldDB" id="A0A9W9NRR8"/>
<gene>
    <name evidence="1" type="ORF">N7468_006165</name>
</gene>
<proteinExistence type="predicted"/>
<dbReference type="RefSeq" id="XP_058328351.1">
    <property type="nucleotide sequence ID" value="XM_058475461.1"/>
</dbReference>
<organism evidence="1 2">
    <name type="scientific">Penicillium chermesinum</name>
    <dbReference type="NCBI Taxonomy" id="63820"/>
    <lineage>
        <taxon>Eukaryota</taxon>
        <taxon>Fungi</taxon>
        <taxon>Dikarya</taxon>
        <taxon>Ascomycota</taxon>
        <taxon>Pezizomycotina</taxon>
        <taxon>Eurotiomycetes</taxon>
        <taxon>Eurotiomycetidae</taxon>
        <taxon>Eurotiales</taxon>
        <taxon>Aspergillaceae</taxon>
        <taxon>Penicillium</taxon>
    </lineage>
</organism>
<evidence type="ECO:0000313" key="2">
    <source>
        <dbReference type="Proteomes" id="UP001150941"/>
    </source>
</evidence>
<dbReference type="Proteomes" id="UP001150941">
    <property type="component" value="Unassembled WGS sequence"/>
</dbReference>
<name>A0A9W9NRR8_9EURO</name>
<sequence length="147" mass="17058">MSSMFCCSSIVPYRGSLLMHESKFQRFMTWAQRSKSSPVANSASYFQTPAHIPEFAVQLVQQINYGPVESKRYFIPSTNDSTDGNCGFLEVTEQDLIIGNFQKLNTYKNFKCTTHNKFFELNIYQKNPINKHHWRFNIARPSTDIDI</sequence>